<feature type="domain" description="SfsA N-terminal OB" evidence="3">
    <location>
        <begin position="13"/>
        <end position="80"/>
    </location>
</feature>
<keyword evidence="5" id="KW-1185">Reference proteome</keyword>
<dbReference type="Gene3D" id="2.40.50.580">
    <property type="match status" value="1"/>
</dbReference>
<sequence length="233" mass="25779">MLLPDHLLSGTLVRRYNRFLADVQLDDDRIITAHTPNTGSMLGCSTPGMRVWLSRAENPKRKYGWTWEITEACPGTLVGIHTGRSNSLVWEALAAGKVTELSGYAPVRREVVVPLGRLDMLLEDSRGHTCYLEVKNVTAVDGHHAAIFPDAVSARASRHLEALAGMALTGHRAVIFFCVQRGDARCLSPADAIDPFYGQTLRRVVQQGVEALAWQARVEEREIFLEKPLPVVL</sequence>
<evidence type="ECO:0000313" key="4">
    <source>
        <dbReference type="EMBL" id="SDB04535.1"/>
    </source>
</evidence>
<dbReference type="Proteomes" id="UP000198771">
    <property type="component" value="Unassembled WGS sequence"/>
</dbReference>
<evidence type="ECO:0000256" key="1">
    <source>
        <dbReference type="HAMAP-Rule" id="MF_00095"/>
    </source>
</evidence>
<evidence type="ECO:0000259" key="2">
    <source>
        <dbReference type="Pfam" id="PF03749"/>
    </source>
</evidence>
<dbReference type="PANTHER" id="PTHR30545:SF2">
    <property type="entry name" value="SUGAR FERMENTATION STIMULATION PROTEIN A"/>
    <property type="match status" value="1"/>
</dbReference>
<dbReference type="InterPro" id="IPR005224">
    <property type="entry name" value="SfsA"/>
</dbReference>
<dbReference type="NCBIfam" id="TIGR00230">
    <property type="entry name" value="sfsA"/>
    <property type="match status" value="1"/>
</dbReference>
<dbReference type="STRING" id="617002.SAMN05660653_00219"/>
<dbReference type="EMBL" id="FMXO01000001">
    <property type="protein sequence ID" value="SDB04535.1"/>
    <property type="molecule type" value="Genomic_DNA"/>
</dbReference>
<dbReference type="OrthoDB" id="9802365at2"/>
<dbReference type="AlphaFoldDB" id="A0A1G6A807"/>
<dbReference type="PANTHER" id="PTHR30545">
    <property type="entry name" value="SUGAR FERMENTATION STIMULATION PROTEIN A"/>
    <property type="match status" value="1"/>
</dbReference>
<evidence type="ECO:0000313" key="5">
    <source>
        <dbReference type="Proteomes" id="UP000198771"/>
    </source>
</evidence>
<proteinExistence type="inferred from homology"/>
<dbReference type="Pfam" id="PF17746">
    <property type="entry name" value="SfsA_N"/>
    <property type="match status" value="1"/>
</dbReference>
<name>A0A1G6A807_9BACT</name>
<dbReference type="RefSeq" id="WP_092116339.1">
    <property type="nucleotide sequence ID" value="NZ_FMXO01000001.1"/>
</dbReference>
<evidence type="ECO:0000259" key="3">
    <source>
        <dbReference type="Pfam" id="PF17746"/>
    </source>
</evidence>
<gene>
    <name evidence="1" type="primary">sfsA</name>
    <name evidence="4" type="ORF">SAMN05660653_00219</name>
</gene>
<organism evidence="4 5">
    <name type="scientific">Desulfonatronum thiosulfatophilum</name>
    <dbReference type="NCBI Taxonomy" id="617002"/>
    <lineage>
        <taxon>Bacteria</taxon>
        <taxon>Pseudomonadati</taxon>
        <taxon>Thermodesulfobacteriota</taxon>
        <taxon>Desulfovibrionia</taxon>
        <taxon>Desulfovibrionales</taxon>
        <taxon>Desulfonatronaceae</taxon>
        <taxon>Desulfonatronum</taxon>
    </lineage>
</organism>
<feature type="domain" description="Sugar fermentation stimulation protein C-terminal" evidence="2">
    <location>
        <begin position="84"/>
        <end position="221"/>
    </location>
</feature>
<dbReference type="Gene3D" id="3.40.1350.60">
    <property type="match status" value="1"/>
</dbReference>
<accession>A0A1G6A807</accession>
<dbReference type="InterPro" id="IPR041465">
    <property type="entry name" value="SfsA_N"/>
</dbReference>
<protein>
    <recommendedName>
        <fullName evidence="1">Sugar fermentation stimulation protein homolog</fullName>
    </recommendedName>
</protein>
<reference evidence="4 5" key="1">
    <citation type="submission" date="2016-10" db="EMBL/GenBank/DDBJ databases">
        <authorList>
            <person name="de Groot N.N."/>
        </authorList>
    </citation>
    <scope>NUCLEOTIDE SEQUENCE [LARGE SCALE GENOMIC DNA]</scope>
    <source>
        <strain evidence="4 5">ASO4-2</strain>
    </source>
</reference>
<comment type="similarity">
    <text evidence="1">Belongs to the SfsA family.</text>
</comment>
<dbReference type="InterPro" id="IPR040452">
    <property type="entry name" value="SfsA_C"/>
</dbReference>
<dbReference type="HAMAP" id="MF_00095">
    <property type="entry name" value="SfsA"/>
    <property type="match status" value="1"/>
</dbReference>
<dbReference type="Pfam" id="PF03749">
    <property type="entry name" value="SfsA"/>
    <property type="match status" value="1"/>
</dbReference>
<dbReference type="CDD" id="cd22359">
    <property type="entry name" value="SfsA-like_bacterial"/>
    <property type="match status" value="1"/>
</dbReference>
<dbReference type="GO" id="GO:0003677">
    <property type="term" value="F:DNA binding"/>
    <property type="evidence" value="ECO:0007669"/>
    <property type="project" value="InterPro"/>
</dbReference>